<organism evidence="4 5">
    <name type="scientific">Adiantum capillus-veneris</name>
    <name type="common">Maidenhair fern</name>
    <dbReference type="NCBI Taxonomy" id="13818"/>
    <lineage>
        <taxon>Eukaryota</taxon>
        <taxon>Viridiplantae</taxon>
        <taxon>Streptophyta</taxon>
        <taxon>Embryophyta</taxon>
        <taxon>Tracheophyta</taxon>
        <taxon>Polypodiopsida</taxon>
        <taxon>Polypodiidae</taxon>
        <taxon>Polypodiales</taxon>
        <taxon>Pteridineae</taxon>
        <taxon>Pteridaceae</taxon>
        <taxon>Vittarioideae</taxon>
        <taxon>Adiantum</taxon>
    </lineage>
</organism>
<protein>
    <recommendedName>
        <fullName evidence="3">Smr domain-containing protein</fullName>
    </recommendedName>
</protein>
<dbReference type="PROSITE" id="PS50828">
    <property type="entry name" value="SMR"/>
    <property type="match status" value="1"/>
</dbReference>
<feature type="coiled-coil region" evidence="1">
    <location>
        <begin position="223"/>
        <end position="252"/>
    </location>
</feature>
<proteinExistence type="predicted"/>
<feature type="domain" description="Smr" evidence="3">
    <location>
        <begin position="263"/>
        <end position="366"/>
    </location>
</feature>
<feature type="region of interest" description="Disordered" evidence="2">
    <location>
        <begin position="163"/>
        <end position="182"/>
    </location>
</feature>
<dbReference type="Gene3D" id="3.30.1370.110">
    <property type="match status" value="1"/>
</dbReference>
<reference evidence="4" key="1">
    <citation type="submission" date="2021-01" db="EMBL/GenBank/DDBJ databases">
        <title>Adiantum capillus-veneris genome.</title>
        <authorList>
            <person name="Fang Y."/>
            <person name="Liao Q."/>
        </authorList>
    </citation>
    <scope>NUCLEOTIDE SEQUENCE</scope>
    <source>
        <strain evidence="4">H3</strain>
        <tissue evidence="4">Leaf</tissue>
    </source>
</reference>
<evidence type="ECO:0000256" key="1">
    <source>
        <dbReference type="SAM" id="Coils"/>
    </source>
</evidence>
<comment type="caution">
    <text evidence="4">The sequence shown here is derived from an EMBL/GenBank/DDBJ whole genome shotgun (WGS) entry which is preliminary data.</text>
</comment>
<dbReference type="PANTHER" id="PTHR47812:SF2">
    <property type="entry name" value="SMR (SMALL MUTS RELATED) DOMAIN-CONTAINING PROTEIN"/>
    <property type="match status" value="1"/>
</dbReference>
<dbReference type="OrthoDB" id="3231855at2759"/>
<keyword evidence="5" id="KW-1185">Reference proteome</keyword>
<dbReference type="InterPro" id="IPR002625">
    <property type="entry name" value="Smr_dom"/>
</dbReference>
<evidence type="ECO:0000256" key="2">
    <source>
        <dbReference type="SAM" id="MobiDB-lite"/>
    </source>
</evidence>
<dbReference type="Pfam" id="PF08590">
    <property type="entry name" value="DUF1771"/>
    <property type="match status" value="1"/>
</dbReference>
<evidence type="ECO:0000313" key="5">
    <source>
        <dbReference type="Proteomes" id="UP000886520"/>
    </source>
</evidence>
<sequence length="375" mass="41493">MAERRARLRQGWSALTHAHRESPFVQGPPIPPFSSELSVPDPSQFSPLSLHPLPTNPPTIPSFAGILKQHLGSASLSYTHRDSNDEFQEIDPSHLHTQAVSRLCARHPWADVSLISDILESLGSDEENASAVLVSMSPDNTERVSAVTDAECCSSLQLNDGNGENYGRAGATEDSSPVPMEPEWEEEDLYLRNRRDALKLSRASGKHARGAYKAFLSGDYSRAKILSKQAKEERIEAEKLHAEAAKEILEARNGETPKDLWCLDLHGLHVNEAVVALQHRLQEIETGMSNPRYVEDGPLSQRTREKLNMFQGSALKSPLLNKELKVITGVGNHSRGGGSLPMAIQNFLIQNRYKFEESRPGVVAVHPKFYLSKGK</sequence>
<dbReference type="SMART" id="SM00463">
    <property type="entry name" value="SMR"/>
    <property type="match status" value="1"/>
</dbReference>
<feature type="region of interest" description="Disordered" evidence="2">
    <location>
        <begin position="1"/>
        <end position="53"/>
    </location>
</feature>
<feature type="compositionally biased region" description="Polar residues" evidence="2">
    <location>
        <begin position="35"/>
        <end position="47"/>
    </location>
</feature>
<dbReference type="SUPFAM" id="SSF160443">
    <property type="entry name" value="SMR domain-like"/>
    <property type="match status" value="1"/>
</dbReference>
<dbReference type="SMART" id="SM01162">
    <property type="entry name" value="DUF1771"/>
    <property type="match status" value="1"/>
</dbReference>
<dbReference type="Proteomes" id="UP000886520">
    <property type="component" value="Chromosome 17"/>
</dbReference>
<name>A0A9D4ZC52_ADICA</name>
<evidence type="ECO:0000259" key="3">
    <source>
        <dbReference type="PROSITE" id="PS50828"/>
    </source>
</evidence>
<keyword evidence="1" id="KW-0175">Coiled coil</keyword>
<gene>
    <name evidence="4" type="ORF">GOP47_0017799</name>
</gene>
<dbReference type="PANTHER" id="PTHR47812">
    <property type="entry name" value="SMR (SMALL MUTS RELATED) DOMAIN-CONTAINING PROTEIN"/>
    <property type="match status" value="1"/>
</dbReference>
<dbReference type="InterPro" id="IPR036063">
    <property type="entry name" value="Smr_dom_sf"/>
</dbReference>
<dbReference type="EMBL" id="JABFUD020000017">
    <property type="protein sequence ID" value="KAI5067271.1"/>
    <property type="molecule type" value="Genomic_DNA"/>
</dbReference>
<dbReference type="AlphaFoldDB" id="A0A9D4ZC52"/>
<dbReference type="InterPro" id="IPR013899">
    <property type="entry name" value="DUF1771"/>
</dbReference>
<evidence type="ECO:0000313" key="4">
    <source>
        <dbReference type="EMBL" id="KAI5067271.1"/>
    </source>
</evidence>
<accession>A0A9D4ZC52</accession>